<evidence type="ECO:0000313" key="2">
    <source>
        <dbReference type="Proteomes" id="UP000315226"/>
    </source>
</evidence>
<comment type="caution">
    <text evidence="1">The sequence shown here is derived from an EMBL/GenBank/DDBJ whole genome shotgun (WGS) entry which is preliminary data.</text>
</comment>
<keyword evidence="2" id="KW-1185">Reference proteome</keyword>
<dbReference type="Proteomes" id="UP000315226">
    <property type="component" value="Unassembled WGS sequence"/>
</dbReference>
<reference evidence="1 2" key="1">
    <citation type="submission" date="2019-06" db="EMBL/GenBank/DDBJ databases">
        <title>Whole genome shotgun sequence of Streptomyces gardneri NBRC 12865.</title>
        <authorList>
            <person name="Hosoyama A."/>
            <person name="Uohara A."/>
            <person name="Ohji S."/>
            <person name="Ichikawa N."/>
        </authorList>
    </citation>
    <scope>NUCLEOTIDE SEQUENCE [LARGE SCALE GENOMIC DNA]</scope>
    <source>
        <strain evidence="1 2">NBRC 12865</strain>
    </source>
</reference>
<dbReference type="OrthoDB" id="4322457at2"/>
<dbReference type="EMBL" id="BJMN01000028">
    <property type="protein sequence ID" value="GEB58749.1"/>
    <property type="molecule type" value="Genomic_DNA"/>
</dbReference>
<proteinExistence type="predicted"/>
<sequence length="122" mass="12600">MTAGDNHGGNNYGGDQVNIFGGEGHTGIVHHHAGPQQQPTLEEALRTVVELMRVLRAEVPPEDRGSFDDALPVLAADEDATPPPVRRRALLTVAGIAALLGTVGTPLLDAARAALELLGVGG</sequence>
<dbReference type="AlphaFoldDB" id="A0A4Y3RN07"/>
<organism evidence="1 2">
    <name type="scientific">Streptomyces gardneri</name>
    <dbReference type="NCBI Taxonomy" id="66892"/>
    <lineage>
        <taxon>Bacteria</taxon>
        <taxon>Bacillati</taxon>
        <taxon>Actinomycetota</taxon>
        <taxon>Actinomycetes</taxon>
        <taxon>Kitasatosporales</taxon>
        <taxon>Streptomycetaceae</taxon>
        <taxon>Streptomyces</taxon>
    </lineage>
</organism>
<dbReference type="RefSeq" id="WP_141298065.1">
    <property type="nucleotide sequence ID" value="NZ_BJMN01000028.1"/>
</dbReference>
<name>A0A4Y3RN07_9ACTN</name>
<evidence type="ECO:0000313" key="1">
    <source>
        <dbReference type="EMBL" id="GEB58749.1"/>
    </source>
</evidence>
<gene>
    <name evidence="1" type="ORF">SGA01_43540</name>
</gene>
<accession>A0A4Y3RN07</accession>
<protein>
    <submittedName>
        <fullName evidence="1">Uncharacterized protein</fullName>
    </submittedName>
</protein>